<name>A0A1R3KPP5_9ROSI</name>
<dbReference type="Proteomes" id="UP000187203">
    <property type="component" value="Unassembled WGS sequence"/>
</dbReference>
<organism evidence="1 2">
    <name type="scientific">Corchorus olitorius</name>
    <dbReference type="NCBI Taxonomy" id="93759"/>
    <lineage>
        <taxon>Eukaryota</taxon>
        <taxon>Viridiplantae</taxon>
        <taxon>Streptophyta</taxon>
        <taxon>Embryophyta</taxon>
        <taxon>Tracheophyta</taxon>
        <taxon>Spermatophyta</taxon>
        <taxon>Magnoliopsida</taxon>
        <taxon>eudicotyledons</taxon>
        <taxon>Gunneridae</taxon>
        <taxon>Pentapetalae</taxon>
        <taxon>rosids</taxon>
        <taxon>malvids</taxon>
        <taxon>Malvales</taxon>
        <taxon>Malvaceae</taxon>
        <taxon>Grewioideae</taxon>
        <taxon>Apeibeae</taxon>
        <taxon>Corchorus</taxon>
    </lineage>
</organism>
<protein>
    <submittedName>
        <fullName evidence="1">Uncharacterized protein</fullName>
    </submittedName>
</protein>
<sequence length="85" mass="9716">MPPSRLGQTRSRITVPEPFPTVDESLKFQIYSSQPPKAIFDLSLQKKASFTLKQALTTPRSTPLISALNRSMTIRPRLKWWCLNT</sequence>
<keyword evidence="2" id="KW-1185">Reference proteome</keyword>
<dbReference type="AlphaFoldDB" id="A0A1R3KPP5"/>
<accession>A0A1R3KPP5</accession>
<dbReference type="EMBL" id="AWUE01012488">
    <property type="protein sequence ID" value="OMP09063.1"/>
    <property type="molecule type" value="Genomic_DNA"/>
</dbReference>
<evidence type="ECO:0000313" key="2">
    <source>
        <dbReference type="Proteomes" id="UP000187203"/>
    </source>
</evidence>
<evidence type="ECO:0000313" key="1">
    <source>
        <dbReference type="EMBL" id="OMP09063.1"/>
    </source>
</evidence>
<proteinExistence type="predicted"/>
<gene>
    <name evidence="1" type="ORF">COLO4_05845</name>
</gene>
<reference evidence="2" key="1">
    <citation type="submission" date="2013-09" db="EMBL/GenBank/DDBJ databases">
        <title>Corchorus olitorius genome sequencing.</title>
        <authorList>
            <person name="Alam M."/>
            <person name="Haque M.S."/>
            <person name="Islam M.S."/>
            <person name="Emdad E.M."/>
            <person name="Islam M.M."/>
            <person name="Ahmed B."/>
            <person name="Halim A."/>
            <person name="Hossen Q.M.M."/>
            <person name="Hossain M.Z."/>
            <person name="Ahmed R."/>
            <person name="Khan M.M."/>
            <person name="Islam R."/>
            <person name="Rashid M.M."/>
            <person name="Khan S.A."/>
            <person name="Rahman M.S."/>
            <person name="Alam M."/>
            <person name="Yahiya A.S."/>
            <person name="Khan M.S."/>
            <person name="Azam M.S."/>
            <person name="Haque T."/>
            <person name="Lashkar M.Z.H."/>
            <person name="Akhand A.I."/>
            <person name="Morshed G."/>
            <person name="Roy S."/>
            <person name="Uddin K.S."/>
            <person name="Rabeya T."/>
            <person name="Hossain A.S."/>
            <person name="Chowdhury A."/>
            <person name="Snigdha A.R."/>
            <person name="Mortoza M.S."/>
            <person name="Matin S.A."/>
            <person name="Hoque S.M.E."/>
            <person name="Islam M.K."/>
            <person name="Roy D.K."/>
            <person name="Haider R."/>
            <person name="Moosa M.M."/>
            <person name="Elias S.M."/>
            <person name="Hasan A.M."/>
            <person name="Jahan S."/>
            <person name="Shafiuddin M."/>
            <person name="Mahmood N."/>
            <person name="Shommy N.S."/>
        </authorList>
    </citation>
    <scope>NUCLEOTIDE SEQUENCE [LARGE SCALE GENOMIC DNA]</scope>
    <source>
        <strain evidence="2">cv. O-4</strain>
    </source>
</reference>
<comment type="caution">
    <text evidence="1">The sequence shown here is derived from an EMBL/GenBank/DDBJ whole genome shotgun (WGS) entry which is preliminary data.</text>
</comment>